<keyword evidence="1" id="KW-0812">Transmembrane</keyword>
<organism evidence="3 4">
    <name type="scientific">Methylobacter tundripaludum</name>
    <dbReference type="NCBI Taxonomy" id="173365"/>
    <lineage>
        <taxon>Bacteria</taxon>
        <taxon>Pseudomonadati</taxon>
        <taxon>Pseudomonadota</taxon>
        <taxon>Gammaproteobacteria</taxon>
        <taxon>Methylococcales</taxon>
        <taxon>Methylococcaceae</taxon>
        <taxon>Methylobacter</taxon>
    </lineage>
</organism>
<gene>
    <name evidence="3" type="ORF">B0F87_10912</name>
</gene>
<evidence type="ECO:0000313" key="3">
    <source>
        <dbReference type="EMBL" id="PPK74370.1"/>
    </source>
</evidence>
<reference evidence="3 4" key="1">
    <citation type="submission" date="2018-02" db="EMBL/GenBank/DDBJ databases">
        <title>Subsurface microbial communities from deep shales in Ohio and West Virginia, USA.</title>
        <authorList>
            <person name="Wrighton K."/>
        </authorList>
    </citation>
    <scope>NUCLEOTIDE SEQUENCE [LARGE SCALE GENOMIC DNA]</scope>
    <source>
        <strain evidence="3 4">OWC-DMM</strain>
    </source>
</reference>
<keyword evidence="1" id="KW-1133">Transmembrane helix</keyword>
<feature type="signal peptide" evidence="2">
    <location>
        <begin position="1"/>
        <end position="19"/>
    </location>
</feature>
<feature type="transmembrane region" description="Helical" evidence="1">
    <location>
        <begin position="31"/>
        <end position="50"/>
    </location>
</feature>
<name>A0A2S6HAB5_9GAMM</name>
<sequence>MIKWFFLSFIALIFLSANAAAFDSQLSLDSKIFAVVAVNLFTLSLALIWLGSYYQKYRGAGYGVFGHSTVYLSGGIGLIGLGFHSILMGNCNFLIGHERVPGILSKLATEKSACSWLSLFLILLGLFLSWPSLKLIYGITWRSTGARL</sequence>
<dbReference type="EMBL" id="PTIZ01000009">
    <property type="protein sequence ID" value="PPK74370.1"/>
    <property type="molecule type" value="Genomic_DNA"/>
</dbReference>
<dbReference type="Proteomes" id="UP000240010">
    <property type="component" value="Unassembled WGS sequence"/>
</dbReference>
<feature type="transmembrane region" description="Helical" evidence="1">
    <location>
        <begin position="115"/>
        <end position="137"/>
    </location>
</feature>
<proteinExistence type="predicted"/>
<dbReference type="AlphaFoldDB" id="A0A2S6HAB5"/>
<keyword evidence="2" id="KW-0732">Signal</keyword>
<accession>A0A2S6HAB5</accession>
<evidence type="ECO:0000256" key="2">
    <source>
        <dbReference type="SAM" id="SignalP"/>
    </source>
</evidence>
<evidence type="ECO:0000256" key="1">
    <source>
        <dbReference type="SAM" id="Phobius"/>
    </source>
</evidence>
<keyword evidence="1" id="KW-0472">Membrane</keyword>
<comment type="caution">
    <text evidence="3">The sequence shown here is derived from an EMBL/GenBank/DDBJ whole genome shotgun (WGS) entry which is preliminary data.</text>
</comment>
<feature type="chain" id="PRO_5015622007" evidence="2">
    <location>
        <begin position="20"/>
        <end position="148"/>
    </location>
</feature>
<protein>
    <submittedName>
        <fullName evidence="3">Uncharacterized protein</fullName>
    </submittedName>
</protein>
<evidence type="ECO:0000313" key="4">
    <source>
        <dbReference type="Proteomes" id="UP000240010"/>
    </source>
</evidence>
<feature type="transmembrane region" description="Helical" evidence="1">
    <location>
        <begin position="70"/>
        <end position="95"/>
    </location>
</feature>